<dbReference type="PANTHER" id="PTHR34322">
    <property type="entry name" value="TRANSPOSASE, Y1_TNP DOMAIN-CONTAINING"/>
    <property type="match status" value="1"/>
</dbReference>
<gene>
    <name evidence="2" type="ORF">COX03_01630</name>
</gene>
<organism evidence="2 3">
    <name type="scientific">Candidatus Woesebacteria bacterium CG22_combo_CG10-13_8_21_14_all_39_10</name>
    <dbReference type="NCBI Taxonomy" id="1975059"/>
    <lineage>
        <taxon>Bacteria</taxon>
        <taxon>Candidatus Woeseibacteriota</taxon>
    </lineage>
</organism>
<dbReference type="GO" id="GO:0003677">
    <property type="term" value="F:DNA binding"/>
    <property type="evidence" value="ECO:0007669"/>
    <property type="project" value="InterPro"/>
</dbReference>
<evidence type="ECO:0000313" key="2">
    <source>
        <dbReference type="EMBL" id="PIP57715.1"/>
    </source>
</evidence>
<comment type="caution">
    <text evidence="2">The sequence shown here is derived from an EMBL/GenBank/DDBJ whole genome shotgun (WGS) entry which is preliminary data.</text>
</comment>
<dbReference type="AlphaFoldDB" id="A0A2H0BJ61"/>
<dbReference type="EMBL" id="PCSW01000049">
    <property type="protein sequence ID" value="PIP57715.1"/>
    <property type="molecule type" value="Genomic_DNA"/>
</dbReference>
<dbReference type="SMART" id="SM01321">
    <property type="entry name" value="Y1_Tnp"/>
    <property type="match status" value="1"/>
</dbReference>
<dbReference type="GO" id="GO:0004803">
    <property type="term" value="F:transposase activity"/>
    <property type="evidence" value="ECO:0007669"/>
    <property type="project" value="InterPro"/>
</dbReference>
<dbReference type="GO" id="GO:0006313">
    <property type="term" value="P:DNA transposition"/>
    <property type="evidence" value="ECO:0007669"/>
    <property type="project" value="InterPro"/>
</dbReference>
<reference evidence="2 3" key="1">
    <citation type="submission" date="2017-09" db="EMBL/GenBank/DDBJ databases">
        <title>Depth-based differentiation of microbial function through sediment-hosted aquifers and enrichment of novel symbionts in the deep terrestrial subsurface.</title>
        <authorList>
            <person name="Probst A.J."/>
            <person name="Ladd B."/>
            <person name="Jarett J.K."/>
            <person name="Geller-Mcgrath D.E."/>
            <person name="Sieber C.M."/>
            <person name="Emerson J.B."/>
            <person name="Anantharaman K."/>
            <person name="Thomas B.C."/>
            <person name="Malmstrom R."/>
            <person name="Stieglmeier M."/>
            <person name="Klingl A."/>
            <person name="Woyke T."/>
            <person name="Ryan C.M."/>
            <person name="Banfield J.F."/>
        </authorList>
    </citation>
    <scope>NUCLEOTIDE SEQUENCE [LARGE SCALE GENOMIC DNA]</scope>
    <source>
        <strain evidence="2">CG22_combo_CG10-13_8_21_14_all_39_10</strain>
    </source>
</reference>
<evidence type="ECO:0000259" key="1">
    <source>
        <dbReference type="SMART" id="SM01321"/>
    </source>
</evidence>
<protein>
    <recommendedName>
        <fullName evidence="1">Transposase IS200-like domain-containing protein</fullName>
    </recommendedName>
</protein>
<dbReference type="InterPro" id="IPR002686">
    <property type="entry name" value="Transposase_17"/>
</dbReference>
<proteinExistence type="predicted"/>
<dbReference type="Gene3D" id="3.30.70.1290">
    <property type="entry name" value="Transposase IS200-like"/>
    <property type="match status" value="1"/>
</dbReference>
<dbReference type="Proteomes" id="UP000229847">
    <property type="component" value="Unassembled WGS sequence"/>
</dbReference>
<dbReference type="SUPFAM" id="SSF143422">
    <property type="entry name" value="Transposase IS200-like"/>
    <property type="match status" value="1"/>
</dbReference>
<feature type="domain" description="Transposase IS200-like" evidence="1">
    <location>
        <begin position="10"/>
        <end position="152"/>
    </location>
</feature>
<evidence type="ECO:0000313" key="3">
    <source>
        <dbReference type="Proteomes" id="UP000229847"/>
    </source>
</evidence>
<dbReference type="InterPro" id="IPR036515">
    <property type="entry name" value="Transposase_17_sf"/>
</dbReference>
<dbReference type="Pfam" id="PF01797">
    <property type="entry name" value="Y1_Tnp"/>
    <property type="match status" value="1"/>
</dbReference>
<dbReference type="PANTHER" id="PTHR34322:SF2">
    <property type="entry name" value="TRANSPOSASE IS200-LIKE DOMAIN-CONTAINING PROTEIN"/>
    <property type="match status" value="1"/>
</dbReference>
<accession>A0A2H0BJ61</accession>
<sequence>MTSFRKIPLITNEIYHIFNRGIDGRITFSSQKEFIRAYQVMKYYRFSSPPVNFSKFIYTGAEGIKKYNEASWGEKLVSIMCYCLMPNHFHFLLRQETDGGISKFLSQFLNSYTRYFNTKNERVGPLFLEDFKNVLVESEEQFLHLSRYIHLNPFSSSVVSSLENLYTYEWSSLSEYIGGSEDYICDKEMIMNYFKTKESYKKFVSDRADYQRELKQIENLLID</sequence>
<name>A0A2H0BJ61_9BACT</name>